<evidence type="ECO:0000313" key="3">
    <source>
        <dbReference type="Proteomes" id="UP000663281"/>
    </source>
</evidence>
<evidence type="ECO:0000256" key="1">
    <source>
        <dbReference type="SAM" id="SignalP"/>
    </source>
</evidence>
<keyword evidence="3" id="KW-1185">Reference proteome</keyword>
<dbReference type="Pfam" id="PF05573">
    <property type="entry name" value="NosL"/>
    <property type="match status" value="1"/>
</dbReference>
<dbReference type="PROSITE" id="PS51257">
    <property type="entry name" value="PROKAR_LIPOPROTEIN"/>
    <property type="match status" value="1"/>
</dbReference>
<dbReference type="Gene3D" id="3.30.70.2060">
    <property type="match status" value="1"/>
</dbReference>
<proteinExistence type="predicted"/>
<dbReference type="SUPFAM" id="SSF160387">
    <property type="entry name" value="NosL/MerB-like"/>
    <property type="match status" value="1"/>
</dbReference>
<name>A0A974XUC4_9GAMM</name>
<keyword evidence="1" id="KW-0732">Signal</keyword>
<dbReference type="PANTHER" id="PTHR41247">
    <property type="entry name" value="HTH-TYPE TRANSCRIPTIONAL REPRESSOR YCNK"/>
    <property type="match status" value="1"/>
</dbReference>
<gene>
    <name evidence="2" type="ORF">JYB88_02100</name>
</gene>
<accession>A0A974XUC4</accession>
<dbReference type="AlphaFoldDB" id="A0A974XUC4"/>
<dbReference type="KEGG" id="scyp:JYB88_02100"/>
<organism evidence="2 3">
    <name type="scientific">Shewanella cyperi</name>
    <dbReference type="NCBI Taxonomy" id="2814292"/>
    <lineage>
        <taxon>Bacteria</taxon>
        <taxon>Pseudomonadati</taxon>
        <taxon>Pseudomonadota</taxon>
        <taxon>Gammaproteobacteria</taxon>
        <taxon>Alteromonadales</taxon>
        <taxon>Shewanellaceae</taxon>
        <taxon>Shewanella</taxon>
    </lineage>
</organism>
<feature type="signal peptide" evidence="1">
    <location>
        <begin position="1"/>
        <end position="24"/>
    </location>
</feature>
<dbReference type="Gene3D" id="3.30.70.2050">
    <property type="match status" value="1"/>
</dbReference>
<protein>
    <submittedName>
        <fullName evidence="2">Nitrous oxide reductase accessory protein NosL</fullName>
    </submittedName>
</protein>
<dbReference type="PANTHER" id="PTHR41247:SF1">
    <property type="entry name" value="HTH-TYPE TRANSCRIPTIONAL REPRESSOR YCNK"/>
    <property type="match status" value="1"/>
</dbReference>
<feature type="chain" id="PRO_5037721909" evidence="1">
    <location>
        <begin position="25"/>
        <end position="168"/>
    </location>
</feature>
<sequence length="168" mass="18775">MKTTANLFRLRPWLAALLSGALLAGCGGEPQSQSQRLPVALERGDECHLCGMLIGTFPGPKGELYTKDSDRVKKFCSTRDLFSFLLDPEYLHQVKEVYVHDMGKSPWENPADDSFIDARSAWYVLGSTRDGAMGHTLASFGTEAAARSFMERFGGEVYRFEEIRLDML</sequence>
<dbReference type="InterPro" id="IPR008719">
    <property type="entry name" value="N2O_reductase_NosL"/>
</dbReference>
<dbReference type="Proteomes" id="UP000663281">
    <property type="component" value="Chromosome"/>
</dbReference>
<evidence type="ECO:0000313" key="2">
    <source>
        <dbReference type="EMBL" id="QSX30474.1"/>
    </source>
</evidence>
<dbReference type="EMBL" id="CP071504">
    <property type="protein sequence ID" value="QSX30474.1"/>
    <property type="molecule type" value="Genomic_DNA"/>
</dbReference>
<reference evidence="2 3" key="1">
    <citation type="submission" date="2021-03" db="EMBL/GenBank/DDBJ databases">
        <title>Novel species identification of genus Shewanella.</title>
        <authorList>
            <person name="Liu G."/>
            <person name="Zhang Q."/>
        </authorList>
    </citation>
    <scope>NUCLEOTIDE SEQUENCE [LARGE SCALE GENOMIC DNA]</scope>
    <source>
        <strain evidence="2 3">FJAT-53726</strain>
    </source>
</reference>
<dbReference type="RefSeq" id="WP_207321811.1">
    <property type="nucleotide sequence ID" value="NZ_CP071501.1"/>
</dbReference>